<evidence type="ECO:0000313" key="3">
    <source>
        <dbReference type="Proteomes" id="UP000297245"/>
    </source>
</evidence>
<dbReference type="EMBL" id="ML179441">
    <property type="protein sequence ID" value="THU87649.1"/>
    <property type="molecule type" value="Genomic_DNA"/>
</dbReference>
<reference evidence="2 3" key="1">
    <citation type="journal article" date="2019" name="Nat. Ecol. Evol.">
        <title>Megaphylogeny resolves global patterns of mushroom evolution.</title>
        <authorList>
            <person name="Varga T."/>
            <person name="Krizsan K."/>
            <person name="Foldi C."/>
            <person name="Dima B."/>
            <person name="Sanchez-Garcia M."/>
            <person name="Sanchez-Ramirez S."/>
            <person name="Szollosi G.J."/>
            <person name="Szarkandi J.G."/>
            <person name="Papp V."/>
            <person name="Albert L."/>
            <person name="Andreopoulos W."/>
            <person name="Angelini C."/>
            <person name="Antonin V."/>
            <person name="Barry K.W."/>
            <person name="Bougher N.L."/>
            <person name="Buchanan P."/>
            <person name="Buyck B."/>
            <person name="Bense V."/>
            <person name="Catcheside P."/>
            <person name="Chovatia M."/>
            <person name="Cooper J."/>
            <person name="Damon W."/>
            <person name="Desjardin D."/>
            <person name="Finy P."/>
            <person name="Geml J."/>
            <person name="Haridas S."/>
            <person name="Hughes K."/>
            <person name="Justo A."/>
            <person name="Karasinski D."/>
            <person name="Kautmanova I."/>
            <person name="Kiss B."/>
            <person name="Kocsube S."/>
            <person name="Kotiranta H."/>
            <person name="LaButti K.M."/>
            <person name="Lechner B.E."/>
            <person name="Liimatainen K."/>
            <person name="Lipzen A."/>
            <person name="Lukacs Z."/>
            <person name="Mihaltcheva S."/>
            <person name="Morgado L.N."/>
            <person name="Niskanen T."/>
            <person name="Noordeloos M.E."/>
            <person name="Ohm R.A."/>
            <person name="Ortiz-Santana B."/>
            <person name="Ovrebo C."/>
            <person name="Racz N."/>
            <person name="Riley R."/>
            <person name="Savchenko A."/>
            <person name="Shiryaev A."/>
            <person name="Soop K."/>
            <person name="Spirin V."/>
            <person name="Szebenyi C."/>
            <person name="Tomsovsky M."/>
            <person name="Tulloss R.E."/>
            <person name="Uehling J."/>
            <person name="Grigoriev I.V."/>
            <person name="Vagvolgyi C."/>
            <person name="Papp T."/>
            <person name="Martin F.M."/>
            <person name="Miettinen O."/>
            <person name="Hibbett D.S."/>
            <person name="Nagy L.G."/>
        </authorList>
    </citation>
    <scope>NUCLEOTIDE SEQUENCE [LARGE SCALE GENOMIC DNA]</scope>
    <source>
        <strain evidence="2 3">CBS 962.96</strain>
    </source>
</reference>
<evidence type="ECO:0000313" key="2">
    <source>
        <dbReference type="EMBL" id="THU87649.1"/>
    </source>
</evidence>
<sequence>MTTRHRTGKSKAPRLTAADYRPTVIENQAKQGRNAPRALVHLSGSRYLMQDSRLPRLQGQVGFNSDHPAKIDDEDPIMAAPATQHTDAGLDITPLETYNEDATASPSKTQH</sequence>
<proteinExistence type="predicted"/>
<protein>
    <submittedName>
        <fullName evidence="2">Uncharacterized protein</fullName>
    </submittedName>
</protein>
<evidence type="ECO:0000256" key="1">
    <source>
        <dbReference type="SAM" id="MobiDB-lite"/>
    </source>
</evidence>
<accession>A0A4S8LFC3</accession>
<feature type="compositionally biased region" description="Basic residues" evidence="1">
    <location>
        <begin position="1"/>
        <end position="12"/>
    </location>
</feature>
<dbReference type="Proteomes" id="UP000297245">
    <property type="component" value="Unassembled WGS sequence"/>
</dbReference>
<gene>
    <name evidence="2" type="ORF">K435DRAFT_867095</name>
</gene>
<organism evidence="2 3">
    <name type="scientific">Dendrothele bispora (strain CBS 962.96)</name>
    <dbReference type="NCBI Taxonomy" id="1314807"/>
    <lineage>
        <taxon>Eukaryota</taxon>
        <taxon>Fungi</taxon>
        <taxon>Dikarya</taxon>
        <taxon>Basidiomycota</taxon>
        <taxon>Agaricomycotina</taxon>
        <taxon>Agaricomycetes</taxon>
        <taxon>Agaricomycetidae</taxon>
        <taxon>Agaricales</taxon>
        <taxon>Agaricales incertae sedis</taxon>
        <taxon>Dendrothele</taxon>
    </lineage>
</organism>
<dbReference type="AlphaFoldDB" id="A0A4S8LFC3"/>
<feature type="region of interest" description="Disordered" evidence="1">
    <location>
        <begin position="1"/>
        <end position="37"/>
    </location>
</feature>
<keyword evidence="3" id="KW-1185">Reference proteome</keyword>
<name>A0A4S8LFC3_DENBC</name>